<accession>A0A8X6MKI4</accession>
<evidence type="ECO:0000313" key="1">
    <source>
        <dbReference type="EMBL" id="GFS64677.1"/>
    </source>
</evidence>
<proteinExistence type="predicted"/>
<name>A0A8X6MKI4_NEPPI</name>
<organism evidence="1 2">
    <name type="scientific">Nephila pilipes</name>
    <name type="common">Giant wood spider</name>
    <name type="synonym">Nephila maculata</name>
    <dbReference type="NCBI Taxonomy" id="299642"/>
    <lineage>
        <taxon>Eukaryota</taxon>
        <taxon>Metazoa</taxon>
        <taxon>Ecdysozoa</taxon>
        <taxon>Arthropoda</taxon>
        <taxon>Chelicerata</taxon>
        <taxon>Arachnida</taxon>
        <taxon>Araneae</taxon>
        <taxon>Araneomorphae</taxon>
        <taxon>Entelegynae</taxon>
        <taxon>Araneoidea</taxon>
        <taxon>Nephilidae</taxon>
        <taxon>Nephila</taxon>
    </lineage>
</organism>
<dbReference type="Proteomes" id="UP000887013">
    <property type="component" value="Unassembled WGS sequence"/>
</dbReference>
<evidence type="ECO:0000313" key="2">
    <source>
        <dbReference type="Proteomes" id="UP000887013"/>
    </source>
</evidence>
<comment type="caution">
    <text evidence="1">The sequence shown here is derived from an EMBL/GenBank/DDBJ whole genome shotgun (WGS) entry which is preliminary data.</text>
</comment>
<dbReference type="EMBL" id="BMAW01048204">
    <property type="protein sequence ID" value="GFS64677.1"/>
    <property type="molecule type" value="Genomic_DNA"/>
</dbReference>
<gene>
    <name evidence="1" type="ORF">NPIL_697841</name>
</gene>
<keyword evidence="2" id="KW-1185">Reference proteome</keyword>
<protein>
    <submittedName>
        <fullName evidence="1">Uncharacterized protein</fullName>
    </submittedName>
</protein>
<sequence>MDLILFPKHIPVFVDYYFQKQTRIPWFYFPRVRWESHRVLKMETEPDHSNNETEQHTTGESLHNFPYSLGLGALLNEISNDKFASENFKTCMIIDEKINVLPGIQFPYPKSKQDLIHSLVQMQEEAQLKFKSA</sequence>
<dbReference type="AlphaFoldDB" id="A0A8X6MKI4"/>
<reference evidence="1" key="1">
    <citation type="submission" date="2020-08" db="EMBL/GenBank/DDBJ databases">
        <title>Multicomponent nature underlies the extraordinary mechanical properties of spider dragline silk.</title>
        <authorList>
            <person name="Kono N."/>
            <person name="Nakamura H."/>
            <person name="Mori M."/>
            <person name="Yoshida Y."/>
            <person name="Ohtoshi R."/>
            <person name="Malay A.D."/>
            <person name="Moran D.A.P."/>
            <person name="Tomita M."/>
            <person name="Numata K."/>
            <person name="Arakawa K."/>
        </authorList>
    </citation>
    <scope>NUCLEOTIDE SEQUENCE</scope>
</reference>